<accession>X0YI47</accession>
<dbReference type="Gene3D" id="3.30.2320.20">
    <property type="entry name" value="Class I aminoacyl-tRNA synthetases (RS)"/>
    <property type="match status" value="1"/>
</dbReference>
<sequence>LWQTLGRTAFVSNELYPQFHLKEIHEQDEVGEYLLSEIIDDTNEILKVTKISPKKICIYIAPAWKQELFRKALELHAENKLDVGILMKQAMSDPQLKAIAKNVSQFAGKLSGEVKKLSETDRKRYLVDVKEKDYLDGSKVYLEDVFSCDIEIYS</sequence>
<proteinExistence type="predicted"/>
<protein>
    <submittedName>
        <fullName evidence="1">Uncharacterized protein</fullName>
    </submittedName>
</protein>
<name>X0YI47_9ZZZZ</name>
<evidence type="ECO:0000313" key="1">
    <source>
        <dbReference type="EMBL" id="GAG48273.1"/>
    </source>
</evidence>
<dbReference type="EMBL" id="BARS01057061">
    <property type="protein sequence ID" value="GAG48273.1"/>
    <property type="molecule type" value="Genomic_DNA"/>
</dbReference>
<organism evidence="1">
    <name type="scientific">marine sediment metagenome</name>
    <dbReference type="NCBI Taxonomy" id="412755"/>
    <lineage>
        <taxon>unclassified sequences</taxon>
        <taxon>metagenomes</taxon>
        <taxon>ecological metagenomes</taxon>
    </lineage>
</organism>
<comment type="caution">
    <text evidence="1">The sequence shown here is derived from an EMBL/GenBank/DDBJ whole genome shotgun (WGS) entry which is preliminary data.</text>
</comment>
<feature type="non-terminal residue" evidence="1">
    <location>
        <position position="154"/>
    </location>
</feature>
<reference evidence="1" key="1">
    <citation type="journal article" date="2014" name="Front. Microbiol.">
        <title>High frequency of phylogenetically diverse reductive dehalogenase-homologous genes in deep subseafloor sedimentary metagenomes.</title>
        <authorList>
            <person name="Kawai M."/>
            <person name="Futagami T."/>
            <person name="Toyoda A."/>
            <person name="Takaki Y."/>
            <person name="Nishi S."/>
            <person name="Hori S."/>
            <person name="Arai W."/>
            <person name="Tsubouchi T."/>
            <person name="Morono Y."/>
            <person name="Uchiyama I."/>
            <person name="Ito T."/>
            <person name="Fujiyama A."/>
            <person name="Inagaki F."/>
            <person name="Takami H."/>
        </authorList>
    </citation>
    <scope>NUCLEOTIDE SEQUENCE</scope>
    <source>
        <strain evidence="1">Expedition CK06-06</strain>
    </source>
</reference>
<dbReference type="AlphaFoldDB" id="X0YI47"/>
<gene>
    <name evidence="1" type="ORF">S01H1_83816</name>
</gene>
<feature type="non-terminal residue" evidence="1">
    <location>
        <position position="1"/>
    </location>
</feature>
<dbReference type="Gene3D" id="1.10.10.720">
    <property type="entry name" value="leucyl-tRNA synthetase"/>
    <property type="match status" value="1"/>
</dbReference>